<dbReference type="STRING" id="159449.B4N89_38755"/>
<dbReference type="PANTHER" id="PTHR36512">
    <property type="entry name" value="D-AMINOPEPTIDASE"/>
    <property type="match status" value="1"/>
</dbReference>
<sequence>MNEAERDPVRALRFRDAGHRVGRFATGPHNTITDVSGVLVGHTTLVDEAEGVCSGVTAIVPTAMREARSLPAGLYLGSGHGKSVGVTQMVERAELATPILLTSTPSRVADHPDAPVVGGIDDAWPAPVVRRPLTREHVSAALTSAHDGPVELGSVGGGAGACALGFKAGIGSASRRVSLGARAATVGALVQADMDGELRLLGRSVTPVGLGLASAGPAAPHSSCVVVLAVDVPCTARQLSRIAARGVFALRRVGATLGRGNGDYGLAFSTASRNHRTDLEQAHLETLFTAAMDCVEEAVIDALLAARTITTPTGRKAHALPRHLIRT</sequence>
<keyword evidence="3" id="KW-1185">Reference proteome</keyword>
<keyword evidence="2" id="KW-0645">Protease</keyword>
<gene>
    <name evidence="2" type="ORF">B4N89_38755</name>
</gene>
<dbReference type="RefSeq" id="WP_078981238.1">
    <property type="nucleotide sequence ID" value="NZ_MWQN01000003.1"/>
</dbReference>
<evidence type="ECO:0000256" key="1">
    <source>
        <dbReference type="ARBA" id="ARBA00007068"/>
    </source>
</evidence>
<dbReference type="InterPro" id="IPR005321">
    <property type="entry name" value="Peptidase_S58_DmpA"/>
</dbReference>
<evidence type="ECO:0000313" key="2">
    <source>
        <dbReference type="EMBL" id="OPC78144.1"/>
    </source>
</evidence>
<dbReference type="Pfam" id="PF03576">
    <property type="entry name" value="Peptidase_S58"/>
    <property type="match status" value="2"/>
</dbReference>
<comment type="similarity">
    <text evidence="1">Belongs to the peptidase S58 family.</text>
</comment>
<organism evidence="2 3">
    <name type="scientific">Embleya scabrispora</name>
    <dbReference type="NCBI Taxonomy" id="159449"/>
    <lineage>
        <taxon>Bacteria</taxon>
        <taxon>Bacillati</taxon>
        <taxon>Actinomycetota</taxon>
        <taxon>Actinomycetes</taxon>
        <taxon>Kitasatosporales</taxon>
        <taxon>Streptomycetaceae</taxon>
        <taxon>Embleya</taxon>
    </lineage>
</organism>
<dbReference type="AlphaFoldDB" id="A0A1T3NMU7"/>
<name>A0A1T3NMU7_9ACTN</name>
<dbReference type="InterPro" id="IPR016117">
    <property type="entry name" value="ArgJ-like_dom_sf"/>
</dbReference>
<keyword evidence="2" id="KW-0031">Aminopeptidase</keyword>
<dbReference type="PANTHER" id="PTHR36512:SF3">
    <property type="entry name" value="BLR5678 PROTEIN"/>
    <property type="match status" value="1"/>
</dbReference>
<dbReference type="GO" id="GO:0004177">
    <property type="term" value="F:aminopeptidase activity"/>
    <property type="evidence" value="ECO:0007669"/>
    <property type="project" value="UniProtKB-KW"/>
</dbReference>
<proteinExistence type="inferred from homology"/>
<dbReference type="EMBL" id="MWQN01000003">
    <property type="protein sequence ID" value="OPC78144.1"/>
    <property type="molecule type" value="Genomic_DNA"/>
</dbReference>
<protein>
    <submittedName>
        <fullName evidence="2">Aminopeptidase</fullName>
    </submittedName>
</protein>
<dbReference type="SUPFAM" id="SSF56266">
    <property type="entry name" value="DmpA/ArgJ-like"/>
    <property type="match status" value="1"/>
</dbReference>
<comment type="caution">
    <text evidence="2">The sequence shown here is derived from an EMBL/GenBank/DDBJ whole genome shotgun (WGS) entry which is preliminary data.</text>
</comment>
<keyword evidence="2" id="KW-0378">Hydrolase</keyword>
<evidence type="ECO:0000313" key="3">
    <source>
        <dbReference type="Proteomes" id="UP000190037"/>
    </source>
</evidence>
<dbReference type="Proteomes" id="UP000190037">
    <property type="component" value="Unassembled WGS sequence"/>
</dbReference>
<dbReference type="Gene3D" id="3.60.70.12">
    <property type="entry name" value="L-amino peptidase D-ALA esterase/amidase"/>
    <property type="match status" value="1"/>
</dbReference>
<accession>A0A1T3NMU7</accession>
<reference evidence="2 3" key="1">
    <citation type="submission" date="2017-03" db="EMBL/GenBank/DDBJ databases">
        <title>Draft genome sequence of Streptomyces scabrisporus NF3, endophyte isolated from Amphipterygium adstringens.</title>
        <authorList>
            <person name="Vazquez M."/>
            <person name="Ceapa C.D."/>
            <person name="Rodriguez Luna D."/>
            <person name="Sanchez Esquivel S."/>
        </authorList>
    </citation>
    <scope>NUCLEOTIDE SEQUENCE [LARGE SCALE GENOMIC DNA]</scope>
    <source>
        <strain evidence="2 3">NF3</strain>
    </source>
</reference>